<evidence type="ECO:0000256" key="12">
    <source>
        <dbReference type="ARBA" id="ARBA00041756"/>
    </source>
</evidence>
<dbReference type="CDD" id="cd00834">
    <property type="entry name" value="KAS_I_II"/>
    <property type="match status" value="1"/>
</dbReference>
<proteinExistence type="inferred from homology"/>
<evidence type="ECO:0000256" key="11">
    <source>
        <dbReference type="ARBA" id="ARBA00039445"/>
    </source>
</evidence>
<keyword evidence="16" id="KW-1185">Reference proteome</keyword>
<evidence type="ECO:0000256" key="13">
    <source>
        <dbReference type="RuleBase" id="RU003694"/>
    </source>
</evidence>
<dbReference type="OrthoDB" id="9808669at2"/>
<dbReference type="GO" id="GO:0004315">
    <property type="term" value="F:3-oxoacyl-[acyl-carrier-protein] synthase activity"/>
    <property type="evidence" value="ECO:0007669"/>
    <property type="project" value="InterPro"/>
</dbReference>
<keyword evidence="7" id="KW-0812">Transmembrane</keyword>
<comment type="function">
    <text evidence="10">Proposed to synthesize NOD factor fatty acyl chain. Involved in the synthesis of a highly unsaturated fatty acid moiety, which forms part of a lipo-oligosaccharide that is responsible for host specificity.</text>
</comment>
<evidence type="ECO:0000256" key="8">
    <source>
        <dbReference type="ARBA" id="ARBA00022989"/>
    </source>
</evidence>
<dbReference type="PANTHER" id="PTHR11712">
    <property type="entry name" value="POLYKETIDE SYNTHASE-RELATED"/>
    <property type="match status" value="1"/>
</dbReference>
<keyword evidence="9" id="KW-0472">Membrane</keyword>
<dbReference type="GO" id="GO:0006633">
    <property type="term" value="P:fatty acid biosynthetic process"/>
    <property type="evidence" value="ECO:0007669"/>
    <property type="project" value="InterPro"/>
</dbReference>
<sequence length="403" mass="42828">MRRVVITGAGTINALGHTVADTFEALREGRCGIGELNIRDVERLSIRIGGQVLDYDPEAHFNRQQIALYDRFTQFTLMAARQAIAQSGLNFDGTLGYEAGVVLGTAAGGTTTWDENYRAVYEEGKNRVHPFVVPKLMNSAAASHVSMEWNLRGPAFTVSTACASSNHAMGQAFQMVRSGMCKAVVTGGSEAMLCFGGIKAWEGLRVMSRDACRPFSANRNGMVQGEGAGVFVFEDYDHARARGAEMLAEVIGFAMSSDASDIVMPSQQGAERAITGALRDARLNPEDVGYINAHGTGTAANDKTESAAVAHAFGHHADRLMISSTKSMHGHLIGGTGAVELLACIMALKEGVIAPTIGYEEPDPECALDVVPNVAREAKVDVCLSNAFAFGGLNAVIALRRAP</sequence>
<dbReference type="InterPro" id="IPR014030">
    <property type="entry name" value="Ketoacyl_synth_N"/>
</dbReference>
<evidence type="ECO:0000256" key="10">
    <source>
        <dbReference type="ARBA" id="ARBA00037576"/>
    </source>
</evidence>
<comment type="similarity">
    <text evidence="2 13">Belongs to the thiolase-like superfamily. Beta-ketoacyl-ACP synthases family.</text>
</comment>
<gene>
    <name evidence="15" type="ORF">AKL17_1833</name>
</gene>
<dbReference type="EMBL" id="CP012661">
    <property type="protein sequence ID" value="AMY69083.1"/>
    <property type="molecule type" value="Genomic_DNA"/>
</dbReference>
<dbReference type="PANTHER" id="PTHR11712:SF352">
    <property type="entry name" value="3-OXOACYL-[ACYL-CARRIER-PROTEIN] SYNTHASE"/>
    <property type="match status" value="1"/>
</dbReference>
<dbReference type="InterPro" id="IPR018201">
    <property type="entry name" value="Ketoacyl_synth_AS"/>
</dbReference>
<reference evidence="15 16" key="1">
    <citation type="submission" date="2015-09" db="EMBL/GenBank/DDBJ databases">
        <title>Complete genome sequence of Defluviimonas alba cai42t isolated from an oilfield in Xinjiang.</title>
        <authorList>
            <person name="Geng S."/>
            <person name="Pan X."/>
            <person name="Wu X."/>
        </authorList>
    </citation>
    <scope>NUCLEOTIDE SEQUENCE [LARGE SCALE GENOMIC DNA]</scope>
    <source>
        <strain evidence="16">cai42</strain>
    </source>
</reference>
<evidence type="ECO:0000259" key="14">
    <source>
        <dbReference type="PROSITE" id="PS52004"/>
    </source>
</evidence>
<dbReference type="Pfam" id="PF02801">
    <property type="entry name" value="Ketoacyl-synt_C"/>
    <property type="match status" value="1"/>
</dbReference>
<evidence type="ECO:0000256" key="4">
    <source>
        <dbReference type="ARBA" id="ARBA00022475"/>
    </source>
</evidence>
<dbReference type="PROSITE" id="PS52004">
    <property type="entry name" value="KS3_2"/>
    <property type="match status" value="1"/>
</dbReference>
<dbReference type="PATRIC" id="fig|1335048.3.peg.1909"/>
<accession>A0A165SL37</accession>
<name>A0A165SL37_9RHOB</name>
<evidence type="ECO:0000256" key="6">
    <source>
        <dbReference type="ARBA" id="ARBA00022679"/>
    </source>
</evidence>
<dbReference type="InterPro" id="IPR000794">
    <property type="entry name" value="Beta-ketoacyl_synthase"/>
</dbReference>
<dbReference type="GO" id="GO:0005886">
    <property type="term" value="C:plasma membrane"/>
    <property type="evidence" value="ECO:0007669"/>
    <property type="project" value="UniProtKB-SubCell"/>
</dbReference>
<keyword evidence="4" id="KW-1003">Cell membrane</keyword>
<dbReference type="RefSeq" id="WP_066812335.1">
    <property type="nucleotide sequence ID" value="NZ_CP012661.1"/>
</dbReference>
<keyword evidence="5" id="KW-0997">Cell inner membrane</keyword>
<dbReference type="PROSITE" id="PS00606">
    <property type="entry name" value="KS3_1"/>
    <property type="match status" value="1"/>
</dbReference>
<dbReference type="STRING" id="1335048.AKL17_1833"/>
<evidence type="ECO:0000313" key="16">
    <source>
        <dbReference type="Proteomes" id="UP000076128"/>
    </source>
</evidence>
<dbReference type="InterPro" id="IPR014031">
    <property type="entry name" value="Ketoacyl_synth_C"/>
</dbReference>
<comment type="subcellular location">
    <subcellularLocation>
        <location evidence="1">Cell inner membrane</location>
    </subcellularLocation>
</comment>
<dbReference type="InterPro" id="IPR020841">
    <property type="entry name" value="PKS_Beta-ketoAc_synthase_dom"/>
</dbReference>
<evidence type="ECO:0000256" key="2">
    <source>
        <dbReference type="ARBA" id="ARBA00008467"/>
    </source>
</evidence>
<dbReference type="NCBIfam" id="NF005589">
    <property type="entry name" value="PRK07314.1"/>
    <property type="match status" value="1"/>
</dbReference>
<dbReference type="InterPro" id="IPR016039">
    <property type="entry name" value="Thiolase-like"/>
</dbReference>
<dbReference type="Gene3D" id="3.40.47.10">
    <property type="match status" value="1"/>
</dbReference>
<evidence type="ECO:0000256" key="3">
    <source>
        <dbReference type="ARBA" id="ARBA00022458"/>
    </source>
</evidence>
<organism evidence="15 16">
    <name type="scientific">Frigidibacter mobilis</name>
    <dbReference type="NCBI Taxonomy" id="1335048"/>
    <lineage>
        <taxon>Bacteria</taxon>
        <taxon>Pseudomonadati</taxon>
        <taxon>Pseudomonadota</taxon>
        <taxon>Alphaproteobacteria</taxon>
        <taxon>Rhodobacterales</taxon>
        <taxon>Paracoccaceae</taxon>
        <taxon>Frigidibacter</taxon>
    </lineage>
</organism>
<dbReference type="KEGG" id="daa:AKL17_1833"/>
<keyword evidence="8" id="KW-1133">Transmembrane helix</keyword>
<evidence type="ECO:0000256" key="9">
    <source>
        <dbReference type="ARBA" id="ARBA00023136"/>
    </source>
</evidence>
<protein>
    <recommendedName>
        <fullName evidence="11">Nodulation protein E</fullName>
    </recommendedName>
    <alternativeName>
        <fullName evidence="12">Host-specificity of nodulation protein B</fullName>
    </alternativeName>
</protein>
<dbReference type="SUPFAM" id="SSF53901">
    <property type="entry name" value="Thiolase-like"/>
    <property type="match status" value="2"/>
</dbReference>
<dbReference type="AlphaFoldDB" id="A0A165SL37"/>
<evidence type="ECO:0000256" key="5">
    <source>
        <dbReference type="ARBA" id="ARBA00022519"/>
    </source>
</evidence>
<dbReference type="Pfam" id="PF00109">
    <property type="entry name" value="ketoacyl-synt"/>
    <property type="match status" value="1"/>
</dbReference>
<dbReference type="Proteomes" id="UP000076128">
    <property type="component" value="Chromosome"/>
</dbReference>
<feature type="domain" description="Ketosynthase family 3 (KS3)" evidence="14">
    <location>
        <begin position="1"/>
        <end position="401"/>
    </location>
</feature>
<evidence type="ECO:0000256" key="7">
    <source>
        <dbReference type="ARBA" id="ARBA00022692"/>
    </source>
</evidence>
<evidence type="ECO:0000313" key="15">
    <source>
        <dbReference type="EMBL" id="AMY69083.1"/>
    </source>
</evidence>
<evidence type="ECO:0000256" key="1">
    <source>
        <dbReference type="ARBA" id="ARBA00004533"/>
    </source>
</evidence>
<dbReference type="SMART" id="SM00825">
    <property type="entry name" value="PKS_KS"/>
    <property type="match status" value="1"/>
</dbReference>
<keyword evidence="6 13" id="KW-0808">Transferase</keyword>
<keyword evidence="3" id="KW-0536">Nodulation</keyword>